<comment type="subcellular location">
    <subcellularLocation>
        <location evidence="1">Endomembrane system</location>
        <topology evidence="1">Multi-pass membrane protein</topology>
    </subcellularLocation>
</comment>
<accession>H1Y6A0</accession>
<evidence type="ECO:0000256" key="2">
    <source>
        <dbReference type="ARBA" id="ARBA00022448"/>
    </source>
</evidence>
<feature type="transmembrane region" description="Helical" evidence="6">
    <location>
        <begin position="397"/>
        <end position="417"/>
    </location>
</feature>
<feature type="transmembrane region" description="Helical" evidence="6">
    <location>
        <begin position="12"/>
        <end position="38"/>
    </location>
</feature>
<evidence type="ECO:0000313" key="8">
    <source>
        <dbReference type="EMBL" id="EHQ24848.1"/>
    </source>
</evidence>
<feature type="transmembrane region" description="Helical" evidence="6">
    <location>
        <begin position="307"/>
        <end position="324"/>
    </location>
</feature>
<evidence type="ECO:0000256" key="4">
    <source>
        <dbReference type="ARBA" id="ARBA00022989"/>
    </source>
</evidence>
<keyword evidence="3 6" id="KW-0812">Transmembrane</keyword>
<dbReference type="RefSeq" id="WP_008504433.1">
    <property type="nucleotide sequence ID" value="NZ_CM001403.1"/>
</dbReference>
<dbReference type="EMBL" id="CM001403">
    <property type="protein sequence ID" value="EHQ24848.1"/>
    <property type="molecule type" value="Genomic_DNA"/>
</dbReference>
<feature type="transmembrane region" description="Helical" evidence="6">
    <location>
        <begin position="167"/>
        <end position="186"/>
    </location>
</feature>
<keyword evidence="2" id="KW-0813">Transport</keyword>
<dbReference type="AlphaFoldDB" id="H1Y6A0"/>
<dbReference type="OrthoDB" id="9815624at2"/>
<dbReference type="Gene3D" id="1.20.1250.20">
    <property type="entry name" value="MFS general substrate transporter like domains"/>
    <property type="match status" value="1"/>
</dbReference>
<dbReference type="SUPFAM" id="SSF103473">
    <property type="entry name" value="MFS general substrate transporter"/>
    <property type="match status" value="1"/>
</dbReference>
<dbReference type="GO" id="GO:0022857">
    <property type="term" value="F:transmembrane transporter activity"/>
    <property type="evidence" value="ECO:0007669"/>
    <property type="project" value="InterPro"/>
</dbReference>
<feature type="transmembrane region" description="Helical" evidence="6">
    <location>
        <begin position="80"/>
        <end position="99"/>
    </location>
</feature>
<feature type="transmembrane region" description="Helical" evidence="6">
    <location>
        <begin position="232"/>
        <end position="252"/>
    </location>
</feature>
<evidence type="ECO:0000256" key="1">
    <source>
        <dbReference type="ARBA" id="ARBA00004127"/>
    </source>
</evidence>
<feature type="domain" description="Major facilitator superfamily (MFS) profile" evidence="7">
    <location>
        <begin position="14"/>
        <end position="454"/>
    </location>
</feature>
<sequence>MSKELQKDRIPWRFMLPLVLSTMLNPLNSTMLATALITLCSSLKISVGEGAVLITSLYVTATVAQPLMGRLADIYSPRKINTIGFYLVLLASVLGIAAPNLGWLIVSRVVLGIGTSAAYPSAIALINKEYAGKNRTVPGNILGIVAVSSQVSMILGPTLGGLLSQAFGWRGILFINIPWVIAGLLLSRGIPDFPVEKANRSKCFVEMVDLVGVLLFTSFLLAMLYVLTEHHFLMFSAAGATMLFGSLIFWEWHQKQPFIDIRLLVGKPALSLVYVRTLATNYILYILLNAVPQWIQTVKHIGPARSGLIMLPMTAMAIGVGLLVSRINRPVMQNVLGVTVMLVACAGVISFKESMSVLAVTGFLLIVGIADGINMIANQSLLDREAPLEQKGVSFGLYRTAGYIGAILAGSQLKVIFHQGVTDRAFHHIGYFALISGFILLLLLIPLFILKTPSAGKGYRGAVS</sequence>
<feature type="transmembrane region" description="Helical" evidence="6">
    <location>
        <begin position="331"/>
        <end position="351"/>
    </location>
</feature>
<evidence type="ECO:0000259" key="7">
    <source>
        <dbReference type="PROSITE" id="PS50850"/>
    </source>
</evidence>
<feature type="transmembrane region" description="Helical" evidence="6">
    <location>
        <begin position="105"/>
        <end position="125"/>
    </location>
</feature>
<evidence type="ECO:0000256" key="3">
    <source>
        <dbReference type="ARBA" id="ARBA00022692"/>
    </source>
</evidence>
<dbReference type="PANTHER" id="PTHR23501">
    <property type="entry name" value="MAJOR FACILITATOR SUPERFAMILY"/>
    <property type="match status" value="1"/>
</dbReference>
<feature type="transmembrane region" description="Helical" evidence="6">
    <location>
        <begin position="137"/>
        <end position="155"/>
    </location>
</feature>
<feature type="transmembrane region" description="Helical" evidence="6">
    <location>
        <begin position="50"/>
        <end position="68"/>
    </location>
</feature>
<gene>
    <name evidence="8" type="ORF">Mucpa_0662</name>
</gene>
<organism evidence="8 9">
    <name type="scientific">Mucilaginibacter paludis DSM 18603</name>
    <dbReference type="NCBI Taxonomy" id="714943"/>
    <lineage>
        <taxon>Bacteria</taxon>
        <taxon>Pseudomonadati</taxon>
        <taxon>Bacteroidota</taxon>
        <taxon>Sphingobacteriia</taxon>
        <taxon>Sphingobacteriales</taxon>
        <taxon>Sphingobacteriaceae</taxon>
        <taxon>Mucilaginibacter</taxon>
    </lineage>
</organism>
<name>H1Y6A0_9SPHI</name>
<keyword evidence="4 6" id="KW-1133">Transmembrane helix</keyword>
<evidence type="ECO:0000256" key="5">
    <source>
        <dbReference type="ARBA" id="ARBA00023136"/>
    </source>
</evidence>
<evidence type="ECO:0000313" key="9">
    <source>
        <dbReference type="Proteomes" id="UP000002774"/>
    </source>
</evidence>
<dbReference type="Proteomes" id="UP000002774">
    <property type="component" value="Chromosome"/>
</dbReference>
<dbReference type="GO" id="GO:0012505">
    <property type="term" value="C:endomembrane system"/>
    <property type="evidence" value="ECO:0007669"/>
    <property type="project" value="UniProtKB-SubCell"/>
</dbReference>
<dbReference type="STRING" id="714943.Mucpa_0662"/>
<protein>
    <submittedName>
        <fullName evidence="8">Major facilitator superfamily MFS_1</fullName>
    </submittedName>
</protein>
<dbReference type="PRINTS" id="PR00173">
    <property type="entry name" value="EDTRNSPORT"/>
</dbReference>
<feature type="transmembrane region" description="Helical" evidence="6">
    <location>
        <begin position="357"/>
        <end position="377"/>
    </location>
</feature>
<dbReference type="Pfam" id="PF07690">
    <property type="entry name" value="MFS_1"/>
    <property type="match status" value="1"/>
</dbReference>
<dbReference type="InterPro" id="IPR036259">
    <property type="entry name" value="MFS_trans_sf"/>
</dbReference>
<feature type="transmembrane region" description="Helical" evidence="6">
    <location>
        <begin position="273"/>
        <end position="295"/>
    </location>
</feature>
<dbReference type="eggNOG" id="COG2814">
    <property type="taxonomic scope" value="Bacteria"/>
</dbReference>
<dbReference type="InterPro" id="IPR011701">
    <property type="entry name" value="MFS"/>
</dbReference>
<dbReference type="PANTHER" id="PTHR23501:SF191">
    <property type="entry name" value="VACUOLAR BASIC AMINO ACID TRANSPORTER 4"/>
    <property type="match status" value="1"/>
</dbReference>
<reference evidence="8" key="1">
    <citation type="submission" date="2011-09" db="EMBL/GenBank/DDBJ databases">
        <title>The permanent draft genome of Mucilaginibacter paludis DSM 18603.</title>
        <authorList>
            <consortium name="US DOE Joint Genome Institute (JGI-PGF)"/>
            <person name="Lucas S."/>
            <person name="Han J."/>
            <person name="Lapidus A."/>
            <person name="Bruce D."/>
            <person name="Goodwin L."/>
            <person name="Pitluck S."/>
            <person name="Peters L."/>
            <person name="Kyrpides N."/>
            <person name="Mavromatis K."/>
            <person name="Ivanova N."/>
            <person name="Mikhailova N."/>
            <person name="Held B."/>
            <person name="Detter J.C."/>
            <person name="Tapia R."/>
            <person name="Han C."/>
            <person name="Land M."/>
            <person name="Hauser L."/>
            <person name="Markowitz V."/>
            <person name="Cheng J.-F."/>
            <person name="Hugenholtz P."/>
            <person name="Woyke T."/>
            <person name="Wu D."/>
            <person name="Tindall B."/>
            <person name="Brambilla E."/>
            <person name="Klenk H.-P."/>
            <person name="Eisen J.A."/>
        </authorList>
    </citation>
    <scope>NUCLEOTIDE SEQUENCE [LARGE SCALE GENOMIC DNA]</scope>
    <source>
        <strain evidence="8">DSM 18603</strain>
    </source>
</reference>
<dbReference type="InterPro" id="IPR020846">
    <property type="entry name" value="MFS_dom"/>
</dbReference>
<keyword evidence="5 6" id="KW-0472">Membrane</keyword>
<evidence type="ECO:0000256" key="6">
    <source>
        <dbReference type="SAM" id="Phobius"/>
    </source>
</evidence>
<keyword evidence="9" id="KW-1185">Reference proteome</keyword>
<dbReference type="GO" id="GO:0005886">
    <property type="term" value="C:plasma membrane"/>
    <property type="evidence" value="ECO:0007669"/>
    <property type="project" value="TreeGrafter"/>
</dbReference>
<feature type="transmembrane region" description="Helical" evidence="6">
    <location>
        <begin position="429"/>
        <end position="450"/>
    </location>
</feature>
<dbReference type="PROSITE" id="PS50850">
    <property type="entry name" value="MFS"/>
    <property type="match status" value="1"/>
</dbReference>
<proteinExistence type="predicted"/>
<feature type="transmembrane region" description="Helical" evidence="6">
    <location>
        <begin position="207"/>
        <end position="226"/>
    </location>
</feature>
<dbReference type="Gene3D" id="1.20.1720.10">
    <property type="entry name" value="Multidrug resistance protein D"/>
    <property type="match status" value="1"/>
</dbReference>
<dbReference type="HOGENOM" id="CLU_000960_28_3_10"/>